<reference evidence="1" key="1">
    <citation type="submission" date="2023-04" db="EMBL/GenBank/DDBJ databases">
        <title>A chromosome-level genome assembly of the parasitoid wasp Eretmocerus hayati.</title>
        <authorList>
            <person name="Zhong Y."/>
            <person name="Liu S."/>
            <person name="Liu Y."/>
        </authorList>
    </citation>
    <scope>NUCLEOTIDE SEQUENCE</scope>
    <source>
        <strain evidence="1">ZJU_SS_LIU_2023</strain>
    </source>
</reference>
<keyword evidence="2" id="KW-1185">Reference proteome</keyword>
<evidence type="ECO:0000313" key="2">
    <source>
        <dbReference type="Proteomes" id="UP001239111"/>
    </source>
</evidence>
<accession>A0ACC2P9T7</accession>
<dbReference type="EMBL" id="CM056742">
    <property type="protein sequence ID" value="KAJ8680379.1"/>
    <property type="molecule type" value="Genomic_DNA"/>
</dbReference>
<proteinExistence type="predicted"/>
<organism evidence="1 2">
    <name type="scientific">Eretmocerus hayati</name>
    <dbReference type="NCBI Taxonomy" id="131215"/>
    <lineage>
        <taxon>Eukaryota</taxon>
        <taxon>Metazoa</taxon>
        <taxon>Ecdysozoa</taxon>
        <taxon>Arthropoda</taxon>
        <taxon>Hexapoda</taxon>
        <taxon>Insecta</taxon>
        <taxon>Pterygota</taxon>
        <taxon>Neoptera</taxon>
        <taxon>Endopterygota</taxon>
        <taxon>Hymenoptera</taxon>
        <taxon>Apocrita</taxon>
        <taxon>Proctotrupomorpha</taxon>
        <taxon>Chalcidoidea</taxon>
        <taxon>Aphelinidae</taxon>
        <taxon>Aphelininae</taxon>
        <taxon>Eretmocerus</taxon>
    </lineage>
</organism>
<comment type="caution">
    <text evidence="1">The sequence shown here is derived from an EMBL/GenBank/DDBJ whole genome shotgun (WGS) entry which is preliminary data.</text>
</comment>
<evidence type="ECO:0000313" key="1">
    <source>
        <dbReference type="EMBL" id="KAJ8680379.1"/>
    </source>
</evidence>
<sequence length="363" mass="41695">MIENEGYPVEVHSVITDDGYLLTIHRIPGSPESTPIFLQHGLMASSFDWVIGGKKRFALAFLLADQGYDVWMGNARGNIYSRCHIYYAPSQSEFWDFSWQEMGLYDLPAAIDYIAETTNQNVTYVGHSMGTTMFFVMAIERPDIASKINIMFGLSPIVYMSNSRSPLRFIAPYIEFFKTFMDLVGIEYHLQHKELMYTTALMKLIFNVGCTLLDQQICFDIIFYLVGYNPVQFDRDLLPDILSHNILAGISTKTLAHYAQEANTGKFSYYDYGKFSNRQIYKNIDPPDFDISKIQVPIGILWSQNDLLADPQDVQKFYEKLPMGIFNHKVSDGNFSHIDFILAKNAYDEVYKILIEAIENFTK</sequence>
<name>A0ACC2P9T7_9HYME</name>
<dbReference type="Proteomes" id="UP001239111">
    <property type="component" value="Chromosome 2"/>
</dbReference>
<protein>
    <submittedName>
        <fullName evidence="1">Uncharacterized protein</fullName>
    </submittedName>
</protein>
<gene>
    <name evidence="1" type="ORF">QAD02_016166</name>
</gene>